<accession>A0ABY7G2V7</accession>
<keyword evidence="2" id="KW-1185">Reference proteome</keyword>
<reference evidence="1" key="1">
    <citation type="submission" date="2022-11" db="EMBL/GenBank/DDBJ databases">
        <title>Centuries of genome instability and evolution in soft-shell clam transmissible cancer (bioRxiv).</title>
        <authorList>
            <person name="Hart S.F.M."/>
            <person name="Yonemitsu M.A."/>
            <person name="Giersch R.M."/>
            <person name="Beal B.F."/>
            <person name="Arriagada G."/>
            <person name="Davis B.W."/>
            <person name="Ostrander E.A."/>
            <person name="Goff S.P."/>
            <person name="Metzger M.J."/>
        </authorList>
    </citation>
    <scope>NUCLEOTIDE SEQUENCE</scope>
    <source>
        <strain evidence="1">MELC-2E11</strain>
        <tissue evidence="1">Siphon/mantle</tissue>
    </source>
</reference>
<gene>
    <name evidence="1" type="ORF">MAR_014477</name>
</gene>
<dbReference type="EMBL" id="CP111026">
    <property type="protein sequence ID" value="WAR28773.1"/>
    <property type="molecule type" value="Genomic_DNA"/>
</dbReference>
<dbReference type="Proteomes" id="UP001164746">
    <property type="component" value="Chromosome 15"/>
</dbReference>
<evidence type="ECO:0000313" key="1">
    <source>
        <dbReference type="EMBL" id="WAR28773.1"/>
    </source>
</evidence>
<name>A0ABY7G2V7_MYAAR</name>
<organism evidence="1 2">
    <name type="scientific">Mya arenaria</name>
    <name type="common">Soft-shell clam</name>
    <dbReference type="NCBI Taxonomy" id="6604"/>
    <lineage>
        <taxon>Eukaryota</taxon>
        <taxon>Metazoa</taxon>
        <taxon>Spiralia</taxon>
        <taxon>Lophotrochozoa</taxon>
        <taxon>Mollusca</taxon>
        <taxon>Bivalvia</taxon>
        <taxon>Autobranchia</taxon>
        <taxon>Heteroconchia</taxon>
        <taxon>Euheterodonta</taxon>
        <taxon>Imparidentia</taxon>
        <taxon>Neoheterodontei</taxon>
        <taxon>Myida</taxon>
        <taxon>Myoidea</taxon>
        <taxon>Myidae</taxon>
        <taxon>Mya</taxon>
    </lineage>
</organism>
<proteinExistence type="predicted"/>
<sequence length="67" mass="7135">MEIHFAELPNGCEELNDGTEYSVSTLGECRRTTGCKTFGIQKSTAGLRCKCASIDAARKGSCGEKSS</sequence>
<evidence type="ECO:0000313" key="2">
    <source>
        <dbReference type="Proteomes" id="UP001164746"/>
    </source>
</evidence>
<protein>
    <submittedName>
        <fullName evidence="1">Uncharacterized protein</fullName>
    </submittedName>
</protein>